<keyword evidence="7" id="KW-0812">Transmembrane</keyword>
<keyword evidence="2" id="KW-1003">Cell membrane</keyword>
<dbReference type="Pfam" id="PF02518">
    <property type="entry name" value="HATPase_c"/>
    <property type="match status" value="1"/>
</dbReference>
<evidence type="ECO:0000256" key="6">
    <source>
        <dbReference type="ARBA" id="ARBA00023136"/>
    </source>
</evidence>
<evidence type="ECO:0000256" key="2">
    <source>
        <dbReference type="ARBA" id="ARBA00022475"/>
    </source>
</evidence>
<evidence type="ECO:0000313" key="10">
    <source>
        <dbReference type="Proteomes" id="UP000199159"/>
    </source>
</evidence>
<dbReference type="STRING" id="930152.SAMN05216565_11039"/>
<keyword evidence="10" id="KW-1185">Reference proteome</keyword>
<evidence type="ECO:0000256" key="1">
    <source>
        <dbReference type="ARBA" id="ARBA00004651"/>
    </source>
</evidence>
<proteinExistence type="predicted"/>
<dbReference type="SUPFAM" id="SSF158472">
    <property type="entry name" value="HAMP domain-like"/>
    <property type="match status" value="1"/>
</dbReference>
<keyword evidence="7" id="KW-1133">Transmembrane helix</keyword>
<evidence type="ECO:0000256" key="4">
    <source>
        <dbReference type="ARBA" id="ARBA00022679"/>
    </source>
</evidence>
<sequence length="588" mass="67045">MKLIKSVVSSFRAKLLITFFILSVLPLILIGMISYSKTYNIISENSYSLSQLQTERVSREFDDVIQEINRFAEIGKMDSTLQFLIDKENTADEAKIILNMIEHYRESFQYSEYVMNIRIIGLDGKAISEDHGVHQLDNQTYKNLLTTTFNNQQRSPVIKSTYKNSTPALSLTSTISNGESKEVIGIMNIIIKASGFKDILYDTSTQLSGTFQVESENGDTLFISPEFASVTEITDRNMIAEKSSGYFSEGSTFVVFYTSELTGWKFIRYTPLSDITKDTTEIKSLIILTVGTSIIFIIFLYFIITSKLILPLRVLQYKMNQASSGDFTVKINNHSSDEIAQLGQNFNSMIYKIKTLLDKSVNEQKQLKIAELKTMQAQINPHFLYNTLETIIWMAEAKNTPKVIEITKALSHFFRISLSKGKDLILLKDEIEHIRNYLVIQKMRYQDILDVTFHLNEDILKYEIIKLTLQPLVENAIYHGIKNKRGKGFVRIKGDFTPEGYICIDVIDNGIGMSEEKLEDIRLQLSRGIPFDKDKGGFGMVNVHNRIQLHYGTPFGLKINSWYGSGTRVSLIIPVVDGDINEEDLFSR</sequence>
<dbReference type="RefSeq" id="WP_090857054.1">
    <property type="nucleotide sequence ID" value="NZ_FNJU01000010.1"/>
</dbReference>
<dbReference type="Pfam" id="PF00672">
    <property type="entry name" value="HAMP"/>
    <property type="match status" value="1"/>
</dbReference>
<accession>A0A1H0WAM7</accession>
<keyword evidence="5 9" id="KW-0418">Kinase</keyword>
<dbReference type="AlphaFoldDB" id="A0A1H0WAM7"/>
<keyword evidence="4" id="KW-0808">Transferase</keyword>
<protein>
    <submittedName>
        <fullName evidence="9">Two-component system, sensor histidine kinase YesM</fullName>
    </submittedName>
</protein>
<reference evidence="10" key="1">
    <citation type="submission" date="2016-10" db="EMBL/GenBank/DDBJ databases">
        <authorList>
            <person name="Varghese N."/>
            <person name="Submissions S."/>
        </authorList>
    </citation>
    <scope>NUCLEOTIDE SEQUENCE [LARGE SCALE GENOMIC DNA]</scope>
    <source>
        <strain evidence="10">IBRC-M10078</strain>
    </source>
</reference>
<dbReference type="Gene3D" id="6.10.340.10">
    <property type="match status" value="1"/>
</dbReference>
<evidence type="ECO:0000259" key="8">
    <source>
        <dbReference type="PROSITE" id="PS50885"/>
    </source>
</evidence>
<dbReference type="PROSITE" id="PS50885">
    <property type="entry name" value="HAMP"/>
    <property type="match status" value="1"/>
</dbReference>
<dbReference type="InterPro" id="IPR036890">
    <property type="entry name" value="HATPase_C_sf"/>
</dbReference>
<dbReference type="SUPFAM" id="SSF55874">
    <property type="entry name" value="ATPase domain of HSP90 chaperone/DNA topoisomerase II/histidine kinase"/>
    <property type="match status" value="1"/>
</dbReference>
<organism evidence="9 10">
    <name type="scientific">Litchfieldia salsa</name>
    <dbReference type="NCBI Taxonomy" id="930152"/>
    <lineage>
        <taxon>Bacteria</taxon>
        <taxon>Bacillati</taxon>
        <taxon>Bacillota</taxon>
        <taxon>Bacilli</taxon>
        <taxon>Bacillales</taxon>
        <taxon>Bacillaceae</taxon>
        <taxon>Litchfieldia</taxon>
    </lineage>
</organism>
<feature type="domain" description="HAMP" evidence="8">
    <location>
        <begin position="306"/>
        <end position="358"/>
    </location>
</feature>
<dbReference type="PANTHER" id="PTHR42713">
    <property type="entry name" value="HISTIDINE KINASE-RELATED"/>
    <property type="match status" value="1"/>
</dbReference>
<dbReference type="Pfam" id="PF06580">
    <property type="entry name" value="His_kinase"/>
    <property type="match status" value="1"/>
</dbReference>
<dbReference type="InterPro" id="IPR003660">
    <property type="entry name" value="HAMP_dom"/>
</dbReference>
<dbReference type="SMART" id="SM00387">
    <property type="entry name" value="HATPase_c"/>
    <property type="match status" value="1"/>
</dbReference>
<dbReference type="GO" id="GO:0000155">
    <property type="term" value="F:phosphorelay sensor kinase activity"/>
    <property type="evidence" value="ECO:0007669"/>
    <property type="project" value="InterPro"/>
</dbReference>
<name>A0A1H0WAM7_9BACI</name>
<dbReference type="PANTHER" id="PTHR42713:SF2">
    <property type="entry name" value="TWO-COMPONENT SENSOR KINASE YESM"/>
    <property type="match status" value="1"/>
</dbReference>
<feature type="transmembrane region" description="Helical" evidence="7">
    <location>
        <begin position="15"/>
        <end position="35"/>
    </location>
</feature>
<dbReference type="InterPro" id="IPR051552">
    <property type="entry name" value="HptR"/>
</dbReference>
<comment type="subcellular location">
    <subcellularLocation>
        <location evidence="1">Cell membrane</location>
        <topology evidence="1">Multi-pass membrane protein</topology>
    </subcellularLocation>
</comment>
<dbReference type="EMBL" id="FNJU01000010">
    <property type="protein sequence ID" value="SDP87790.1"/>
    <property type="molecule type" value="Genomic_DNA"/>
</dbReference>
<keyword evidence="6 7" id="KW-0472">Membrane</keyword>
<dbReference type="Gene3D" id="3.30.565.10">
    <property type="entry name" value="Histidine kinase-like ATPase, C-terminal domain"/>
    <property type="match status" value="1"/>
</dbReference>
<evidence type="ECO:0000256" key="3">
    <source>
        <dbReference type="ARBA" id="ARBA00022553"/>
    </source>
</evidence>
<evidence type="ECO:0000256" key="5">
    <source>
        <dbReference type="ARBA" id="ARBA00022777"/>
    </source>
</evidence>
<dbReference type="GO" id="GO:0005886">
    <property type="term" value="C:plasma membrane"/>
    <property type="evidence" value="ECO:0007669"/>
    <property type="project" value="UniProtKB-SubCell"/>
</dbReference>
<dbReference type="Proteomes" id="UP000199159">
    <property type="component" value="Unassembled WGS sequence"/>
</dbReference>
<evidence type="ECO:0000256" key="7">
    <source>
        <dbReference type="SAM" id="Phobius"/>
    </source>
</evidence>
<feature type="transmembrane region" description="Helical" evidence="7">
    <location>
        <begin position="285"/>
        <end position="310"/>
    </location>
</feature>
<dbReference type="OrthoDB" id="9776552at2"/>
<gene>
    <name evidence="9" type="ORF">SAMN05216565_11039</name>
</gene>
<keyword evidence="3" id="KW-0597">Phosphoprotein</keyword>
<dbReference type="CDD" id="cd06225">
    <property type="entry name" value="HAMP"/>
    <property type="match status" value="1"/>
</dbReference>
<dbReference type="InterPro" id="IPR010559">
    <property type="entry name" value="Sig_transdc_His_kin_internal"/>
</dbReference>
<dbReference type="InterPro" id="IPR003594">
    <property type="entry name" value="HATPase_dom"/>
</dbReference>
<dbReference type="SMART" id="SM00304">
    <property type="entry name" value="HAMP"/>
    <property type="match status" value="1"/>
</dbReference>
<evidence type="ECO:0000313" key="9">
    <source>
        <dbReference type="EMBL" id="SDP87790.1"/>
    </source>
</evidence>